<comment type="cofactor">
    <cofactor evidence="1 5">
        <name>pyridoxal 5'-phosphate</name>
        <dbReference type="ChEBI" id="CHEBI:597326"/>
    </cofactor>
</comment>
<organism evidence="8 9">
    <name type="scientific">Lucifera butyrica</name>
    <dbReference type="NCBI Taxonomy" id="1351585"/>
    <lineage>
        <taxon>Bacteria</taxon>
        <taxon>Bacillati</taxon>
        <taxon>Bacillota</taxon>
        <taxon>Negativicutes</taxon>
        <taxon>Veillonellales</taxon>
        <taxon>Veillonellaceae</taxon>
        <taxon>Lucifera</taxon>
    </lineage>
</organism>
<evidence type="ECO:0000259" key="7">
    <source>
        <dbReference type="Pfam" id="PF14821"/>
    </source>
</evidence>
<dbReference type="EC" id="4.2.3.1" evidence="4"/>
<name>A0A498R7E4_9FIRM</name>
<evidence type="ECO:0000256" key="4">
    <source>
        <dbReference type="NCBIfam" id="TIGR00260"/>
    </source>
</evidence>
<evidence type="ECO:0000313" key="9">
    <source>
        <dbReference type="Proteomes" id="UP000277811"/>
    </source>
</evidence>
<dbReference type="InterPro" id="IPR004450">
    <property type="entry name" value="Thr_synthase-like"/>
</dbReference>
<keyword evidence="3 5" id="KW-0663">Pyridoxal phosphate</keyword>
<evidence type="ECO:0000256" key="1">
    <source>
        <dbReference type="ARBA" id="ARBA00001933"/>
    </source>
</evidence>
<proteinExistence type="inferred from homology"/>
<dbReference type="Pfam" id="PF14821">
    <property type="entry name" value="Thr_synth_N"/>
    <property type="match status" value="1"/>
</dbReference>
<dbReference type="EMBL" id="UPPP01000094">
    <property type="protein sequence ID" value="VBB08676.1"/>
    <property type="molecule type" value="Genomic_DNA"/>
</dbReference>
<comment type="similarity">
    <text evidence="2">Belongs to the threonine synthase family.</text>
</comment>
<dbReference type="Pfam" id="PF00291">
    <property type="entry name" value="PALP"/>
    <property type="match status" value="1"/>
</dbReference>
<dbReference type="InterPro" id="IPR001926">
    <property type="entry name" value="TrpB-like_PALP"/>
</dbReference>
<reference evidence="8 9" key="1">
    <citation type="submission" date="2018-06" db="EMBL/GenBank/DDBJ databases">
        <authorList>
            <person name="Strepis N."/>
        </authorList>
    </citation>
    <scope>NUCLEOTIDE SEQUENCE [LARGE SCALE GENOMIC DNA]</scope>
    <source>
        <strain evidence="8">LUCI</strain>
    </source>
</reference>
<dbReference type="InterPro" id="IPR037158">
    <property type="entry name" value="Thr_synth_N_sf"/>
</dbReference>
<dbReference type="InterPro" id="IPR029144">
    <property type="entry name" value="Thr_synth_N"/>
</dbReference>
<gene>
    <name evidence="8" type="ORF">LUCI_3954</name>
</gene>
<sequence>MYISTRGGKDSFSASMVIKKGISVDGGLFVPNRVPSFGSNFVAQLVPMDYCRRAVAVLQPFLDDYSPEEIHDCVRQAYGKAKFDCAAVAPLVPVGADYMLELWHGPTCAFKDMALQMLPHLLTHALRKNGETRETVILVATSGDTGKAALEGFRDVDRTRIIVFYPDAGVSEMQRLQMVSQEGNNVAVIAVQGNFDDTQTGVKNIFNDPLFNRQLQQDGFELSSANSINWGRLMPQIVYYFSAYADMVRDGRLVNGQAVNFVVPTGNFGNILAGYYARLMGLPVQRLICASNSNNVLTDFLRTGIYDRQRPFHKTISPSMDILISSNVERFLYHMTRGNTEQVRHWMEDLKTGGSYRVDETTLRQIQEVFWADWVSDRSALQSIQEVYGRYGYVMDPHTAVAWKVCETYRQQTGDKTPAVIVSTASPFKFNASVLQAVNGEQSVQGFSEFAMLEQLSQLTGWPVPAGLAILKNKKILHRTICEKQEMPHIVQQVLKS</sequence>
<evidence type="ECO:0000256" key="5">
    <source>
        <dbReference type="PIRSR" id="PIRSR604450-51"/>
    </source>
</evidence>
<evidence type="ECO:0000256" key="2">
    <source>
        <dbReference type="ARBA" id="ARBA00005517"/>
    </source>
</evidence>
<feature type="domain" description="Threonine synthase N-terminal" evidence="7">
    <location>
        <begin position="2"/>
        <end position="78"/>
    </location>
</feature>
<dbReference type="RefSeq" id="WP_122629541.1">
    <property type="nucleotide sequence ID" value="NZ_UPPP01000094.1"/>
</dbReference>
<dbReference type="NCBIfam" id="TIGR00260">
    <property type="entry name" value="thrC"/>
    <property type="match status" value="1"/>
</dbReference>
<evidence type="ECO:0000256" key="3">
    <source>
        <dbReference type="ARBA" id="ARBA00022898"/>
    </source>
</evidence>
<dbReference type="PANTHER" id="PTHR43515">
    <property type="entry name" value="THREONINE SYNTHASE-LIKE 1"/>
    <property type="match status" value="1"/>
</dbReference>
<dbReference type="GO" id="GO:0005737">
    <property type="term" value="C:cytoplasm"/>
    <property type="evidence" value="ECO:0007669"/>
    <property type="project" value="TreeGrafter"/>
</dbReference>
<keyword evidence="9" id="KW-1185">Reference proteome</keyword>
<dbReference type="PANTHER" id="PTHR43515:SF1">
    <property type="entry name" value="THREONINE SYNTHASE-LIKE 1"/>
    <property type="match status" value="1"/>
</dbReference>
<accession>A0A498R7E4</accession>
<dbReference type="InterPro" id="IPR036052">
    <property type="entry name" value="TrpB-like_PALP_sf"/>
</dbReference>
<dbReference type="Proteomes" id="UP000277811">
    <property type="component" value="Unassembled WGS sequence"/>
</dbReference>
<dbReference type="Gene3D" id="3.40.50.1100">
    <property type="match status" value="2"/>
</dbReference>
<dbReference type="AlphaFoldDB" id="A0A498R7E4"/>
<dbReference type="CDD" id="cd01560">
    <property type="entry name" value="Thr-synth_2"/>
    <property type="match status" value="1"/>
</dbReference>
<dbReference type="Gene3D" id="3.90.1380.10">
    <property type="entry name" value="Threonine synthase, N-terminal domain"/>
    <property type="match status" value="1"/>
</dbReference>
<dbReference type="SUPFAM" id="SSF53686">
    <property type="entry name" value="Tryptophan synthase beta subunit-like PLP-dependent enzymes"/>
    <property type="match status" value="1"/>
</dbReference>
<evidence type="ECO:0000259" key="6">
    <source>
        <dbReference type="Pfam" id="PF00291"/>
    </source>
</evidence>
<dbReference type="GO" id="GO:0009088">
    <property type="term" value="P:threonine biosynthetic process"/>
    <property type="evidence" value="ECO:0007669"/>
    <property type="project" value="UniProtKB-UniRule"/>
</dbReference>
<protein>
    <recommendedName>
        <fullName evidence="4">Threonine synthase</fullName>
        <ecNumber evidence="4">4.2.3.1</ecNumber>
    </recommendedName>
</protein>
<dbReference type="OrthoDB" id="9763107at2"/>
<dbReference type="GO" id="GO:0004795">
    <property type="term" value="F:threonine synthase activity"/>
    <property type="evidence" value="ECO:0007669"/>
    <property type="project" value="UniProtKB-UniRule"/>
</dbReference>
<evidence type="ECO:0000313" key="8">
    <source>
        <dbReference type="EMBL" id="VBB08676.1"/>
    </source>
</evidence>
<feature type="domain" description="Tryptophan synthase beta chain-like PALP" evidence="6">
    <location>
        <begin position="103"/>
        <end position="423"/>
    </location>
</feature>
<feature type="modified residue" description="N6-(pyridoxal phosphate)lysine" evidence="5">
    <location>
        <position position="111"/>
    </location>
</feature>